<evidence type="ECO:0000313" key="3">
    <source>
        <dbReference type="Proteomes" id="UP000036923"/>
    </source>
</evidence>
<proteinExistence type="predicted"/>
<keyword evidence="1" id="KW-0812">Transmembrane</keyword>
<dbReference type="RefSeq" id="WP_036936321.1">
    <property type="nucleotide sequence ID" value="NZ_JQKC01000002.1"/>
</dbReference>
<dbReference type="Proteomes" id="UP000036923">
    <property type="component" value="Unassembled WGS sequence"/>
</dbReference>
<sequence length="429" mass="48809">MHDKEKFDDIIRGLLEEEAQNIEPREEIISDVGEKIKNIKQASRLKSAAKNVFPMKLNIRGYMAAALLLFVIAPGLTLVFSEEARVAAAHGIDAVKSWIYVMNKTEDGYKPVKVEVNNDVSEMDIAYDYTGMTDEELTREAGFNIHVPSELFGGYKCFQKNKGVRKSDNATVRLTAIYYNKNNTIGLSVSKDNYIDFLENKKVIDIKGTKFYWVQGNVNGIYPNHDMQQKPVGIKIIHILAWEYEGAFYELHSTDEDITYDVAQKMAEHFINNITKTYDVNNDAGVIRSQSYLPKSTTKAEIENMLGFKVKIPESLPGSFIITLKMVGMDPMNKSCNMFRGEYDNGDKTLNLIITEGNWPVMEYDRIRDIKDDSRIVVVEGVECHWSYSDDAHFLGWMDNGVYYCISYERGDFKSIDEAVAIAKSIIKS</sequence>
<protein>
    <recommendedName>
        <fullName evidence="4">DUF4367 domain-containing protein</fullName>
    </recommendedName>
</protein>
<evidence type="ECO:0000256" key="1">
    <source>
        <dbReference type="SAM" id="Phobius"/>
    </source>
</evidence>
<name>A0A0L6JSI0_9FIRM</name>
<organism evidence="2 3">
    <name type="scientific">Pseudobacteroides cellulosolvens ATCC 35603 = DSM 2933</name>
    <dbReference type="NCBI Taxonomy" id="398512"/>
    <lineage>
        <taxon>Bacteria</taxon>
        <taxon>Bacillati</taxon>
        <taxon>Bacillota</taxon>
        <taxon>Clostridia</taxon>
        <taxon>Eubacteriales</taxon>
        <taxon>Oscillospiraceae</taxon>
        <taxon>Pseudobacteroides</taxon>
    </lineage>
</organism>
<feature type="transmembrane region" description="Helical" evidence="1">
    <location>
        <begin position="61"/>
        <end position="80"/>
    </location>
</feature>
<dbReference type="AlphaFoldDB" id="A0A0L6JSI0"/>
<dbReference type="EMBL" id="LGTC01000001">
    <property type="protein sequence ID" value="KNY28748.1"/>
    <property type="molecule type" value="Genomic_DNA"/>
</dbReference>
<dbReference type="OrthoDB" id="1805286at2"/>
<keyword evidence="1" id="KW-1133">Transmembrane helix</keyword>
<evidence type="ECO:0000313" key="2">
    <source>
        <dbReference type="EMBL" id="KNY28748.1"/>
    </source>
</evidence>
<dbReference type="STRING" id="398512.Bccel_4022"/>
<evidence type="ECO:0008006" key="4">
    <source>
        <dbReference type="Google" id="ProtNLM"/>
    </source>
</evidence>
<keyword evidence="3" id="KW-1185">Reference proteome</keyword>
<reference evidence="3" key="1">
    <citation type="submission" date="2015-07" db="EMBL/GenBank/DDBJ databases">
        <title>Near-Complete Genome Sequence of the Cellulolytic Bacterium Bacteroides (Pseudobacteroides) cellulosolvens ATCC 35603.</title>
        <authorList>
            <person name="Dassa B."/>
            <person name="Utturkar S.M."/>
            <person name="Klingeman D.M."/>
            <person name="Hurt R.A."/>
            <person name="Keller M."/>
            <person name="Xu J."/>
            <person name="Reddy Y.H.K."/>
            <person name="Borovok I."/>
            <person name="Grinberg I.R."/>
            <person name="Lamed R."/>
            <person name="Zhivin O."/>
            <person name="Bayer E.A."/>
            <person name="Brown S.D."/>
        </authorList>
    </citation>
    <scope>NUCLEOTIDE SEQUENCE [LARGE SCALE GENOMIC DNA]</scope>
    <source>
        <strain evidence="3">DSM 2933</strain>
    </source>
</reference>
<keyword evidence="1" id="KW-0472">Membrane</keyword>
<accession>A0A0L6JSI0</accession>
<gene>
    <name evidence="2" type="ORF">Bccel_4022</name>
</gene>
<comment type="caution">
    <text evidence="2">The sequence shown here is derived from an EMBL/GenBank/DDBJ whole genome shotgun (WGS) entry which is preliminary data.</text>
</comment>
<dbReference type="eggNOG" id="ENOG5033FA3">
    <property type="taxonomic scope" value="Bacteria"/>
</dbReference>